<dbReference type="InterPro" id="IPR029044">
    <property type="entry name" value="Nucleotide-diphossugar_trans"/>
</dbReference>
<accession>A0A3B1E577</accession>
<dbReference type="Pfam" id="PF13641">
    <property type="entry name" value="Glyco_tranf_2_3"/>
    <property type="match status" value="1"/>
</dbReference>
<evidence type="ECO:0000256" key="3">
    <source>
        <dbReference type="ARBA" id="ARBA00022679"/>
    </source>
</evidence>
<evidence type="ECO:0000256" key="2">
    <source>
        <dbReference type="ARBA" id="ARBA00022676"/>
    </source>
</evidence>
<organism evidence="5">
    <name type="scientific">hydrothermal vent metagenome</name>
    <dbReference type="NCBI Taxonomy" id="652676"/>
    <lineage>
        <taxon>unclassified sequences</taxon>
        <taxon>metagenomes</taxon>
        <taxon>ecological metagenomes</taxon>
    </lineage>
</organism>
<dbReference type="GO" id="GO:0016757">
    <property type="term" value="F:glycosyltransferase activity"/>
    <property type="evidence" value="ECO:0007669"/>
    <property type="project" value="UniProtKB-KW"/>
</dbReference>
<protein>
    <recommendedName>
        <fullName evidence="4">Glycosyltransferase 2-like domain-containing protein</fullName>
    </recommendedName>
</protein>
<reference evidence="5" key="1">
    <citation type="submission" date="2018-06" db="EMBL/GenBank/DDBJ databases">
        <authorList>
            <person name="Zhirakovskaya E."/>
        </authorList>
    </citation>
    <scope>NUCLEOTIDE SEQUENCE</scope>
</reference>
<name>A0A3B1E577_9ZZZZ</name>
<evidence type="ECO:0000259" key="4">
    <source>
        <dbReference type="Pfam" id="PF00535"/>
    </source>
</evidence>
<feature type="domain" description="Glycosyltransferase 2-like" evidence="4">
    <location>
        <begin position="34"/>
        <end position="86"/>
    </location>
</feature>
<gene>
    <name evidence="5" type="ORF">MNBD_PLANCTO03-442</name>
</gene>
<dbReference type="SUPFAM" id="SSF53448">
    <property type="entry name" value="Nucleotide-diphospho-sugar transferases"/>
    <property type="match status" value="1"/>
</dbReference>
<evidence type="ECO:0000256" key="1">
    <source>
        <dbReference type="ARBA" id="ARBA00006739"/>
    </source>
</evidence>
<comment type="similarity">
    <text evidence="1">Belongs to the glycosyltransferase 2 family.</text>
</comment>
<dbReference type="EMBL" id="UOGK01000515">
    <property type="protein sequence ID" value="VAX41265.1"/>
    <property type="molecule type" value="Genomic_DNA"/>
</dbReference>
<dbReference type="Pfam" id="PF00535">
    <property type="entry name" value="Glycos_transf_2"/>
    <property type="match status" value="1"/>
</dbReference>
<evidence type="ECO:0000313" key="5">
    <source>
        <dbReference type="EMBL" id="VAX41265.1"/>
    </source>
</evidence>
<dbReference type="Gene3D" id="3.90.550.10">
    <property type="entry name" value="Spore Coat Polysaccharide Biosynthesis Protein SpsA, Chain A"/>
    <property type="match status" value="1"/>
</dbReference>
<dbReference type="PANTHER" id="PTHR43179:SF12">
    <property type="entry name" value="GALACTOFURANOSYLTRANSFERASE GLFT2"/>
    <property type="match status" value="1"/>
</dbReference>
<dbReference type="AlphaFoldDB" id="A0A3B1E577"/>
<dbReference type="PANTHER" id="PTHR43179">
    <property type="entry name" value="RHAMNOSYLTRANSFERASE WBBL"/>
    <property type="match status" value="1"/>
</dbReference>
<keyword evidence="2" id="KW-0328">Glycosyltransferase</keyword>
<keyword evidence="3" id="KW-0808">Transferase</keyword>
<sequence>MTPDPSATIQKAQSHALPSEQIEPKGVRTPNVAVAMVTWNRKAMVARVLEDLSKQTFPPDHLDVVVCDNASTDGTLQYLRERFNPERIVENPTTRAHKPAFKTPKTRSGPNTLGFRSLTIVRNMANFGGCGGFNTDFAYIERVLDTARAEARPDFVWLVDDDVRMPPETCERLVRTAQADPTIGLVGTRTVHIDNPAETIETTIYFNPQTGLMDDHPPPGHRLEASHRAWAAEVGGPKGEHDYTGLREVDVVSACSMLARWSAVREVGFWDWRYFIYCDDADWCMRFAKAGHKVALNLDATVLHTPWHYKLTPARLYYAQRNVIWMMEKVLPTGELRRVVARRMWTLLRDSMHAMLMRRQFHAEIIRRTAKDVCVGRTGKLDFEGPPTRDLGPALDEAGLLTSSTRIAFLCNDPRSLEWAKRVRAAVRVHATIPGKAVPKFVEIVRNDVPGAETEPPPGVERVVYSSRKRSRLRRMLSLLGARPDAAIVFEQVNDFPLIFGKWNIHIDPKTLERCQVEQATIGTRLLFVGSWLRTCARCATYVARLGPFRSNEKYGGFPRGKASA</sequence>
<proteinExistence type="inferred from homology"/>
<dbReference type="InterPro" id="IPR001173">
    <property type="entry name" value="Glyco_trans_2-like"/>
</dbReference>